<dbReference type="GO" id="GO:0003677">
    <property type="term" value="F:DNA binding"/>
    <property type="evidence" value="ECO:0007669"/>
    <property type="project" value="UniProtKB-KW"/>
</dbReference>
<dbReference type="SUPFAM" id="SSF47413">
    <property type="entry name" value="lambda repressor-like DNA-binding domains"/>
    <property type="match status" value="1"/>
</dbReference>
<evidence type="ECO:0000313" key="5">
    <source>
        <dbReference type="EMBL" id="MBL4937095.1"/>
    </source>
</evidence>
<dbReference type="Proteomes" id="UP000632377">
    <property type="component" value="Unassembled WGS sequence"/>
</dbReference>
<dbReference type="SUPFAM" id="SSF53822">
    <property type="entry name" value="Periplasmic binding protein-like I"/>
    <property type="match status" value="1"/>
</dbReference>
<evidence type="ECO:0000259" key="4">
    <source>
        <dbReference type="PROSITE" id="PS50932"/>
    </source>
</evidence>
<evidence type="ECO:0000256" key="1">
    <source>
        <dbReference type="ARBA" id="ARBA00023015"/>
    </source>
</evidence>
<feature type="domain" description="HTH lacI-type" evidence="4">
    <location>
        <begin position="2"/>
        <end position="58"/>
    </location>
</feature>
<dbReference type="InterPro" id="IPR000843">
    <property type="entry name" value="HTH_LacI"/>
</dbReference>
<dbReference type="EMBL" id="JAESWC010000009">
    <property type="protein sequence ID" value="MBL4937095.1"/>
    <property type="molecule type" value="Genomic_DNA"/>
</dbReference>
<dbReference type="Gene3D" id="1.10.260.40">
    <property type="entry name" value="lambda repressor-like DNA-binding domains"/>
    <property type="match status" value="1"/>
</dbReference>
<dbReference type="PROSITE" id="PS50932">
    <property type="entry name" value="HTH_LACI_2"/>
    <property type="match status" value="1"/>
</dbReference>
<dbReference type="InterPro" id="IPR010982">
    <property type="entry name" value="Lambda_DNA-bd_dom_sf"/>
</dbReference>
<dbReference type="PANTHER" id="PTHR30146">
    <property type="entry name" value="LACI-RELATED TRANSCRIPTIONAL REPRESSOR"/>
    <property type="match status" value="1"/>
</dbReference>
<keyword evidence="2 5" id="KW-0238">DNA-binding</keyword>
<evidence type="ECO:0000256" key="3">
    <source>
        <dbReference type="ARBA" id="ARBA00023163"/>
    </source>
</evidence>
<dbReference type="PRINTS" id="PR00036">
    <property type="entry name" value="HTHLACI"/>
</dbReference>
<dbReference type="SMART" id="SM00354">
    <property type="entry name" value="HTH_LACI"/>
    <property type="match status" value="1"/>
</dbReference>
<reference evidence="5 6" key="1">
    <citation type="submission" date="2021-01" db="EMBL/GenBank/DDBJ databases">
        <title>Genome public.</title>
        <authorList>
            <person name="Liu C."/>
            <person name="Sun Q."/>
        </authorList>
    </citation>
    <scope>NUCLEOTIDE SEQUENCE [LARGE SCALE GENOMIC DNA]</scope>
    <source>
        <strain evidence="5 6">YIM B02515</strain>
    </source>
</reference>
<proteinExistence type="predicted"/>
<sequence length="336" mass="38310">MATIKEIAEKAGVSIATVSRVLNYDESLNVSDATRKRIFEVAQELEYVTTKERKSKKAAYEVCIIKGYSEKEELEDTYYLSIRLSIEKCLKEENIDYIVISKDKLIDERLKTIDGILAVGIFSSKEVEMLKNINHNIVFVDSDPEDEDFDCVVISMRRVVKKVLDHFIVSGHKEIGYIGGIDSFDEASQKLTDYRERWFREYMKEMGLLNESFIRIGSFTPASGYELMKDILSTNKYPDAFFIANDSMAIGAYRAVMEKGLSIPGDISIIGCNDISTAQFIVPPLSTVKIYIDLMGETSVELLLERVKFERKISKKIVLPTKLIIRESCKKSPEEY</sequence>
<dbReference type="CDD" id="cd01544">
    <property type="entry name" value="PBP1_GalR"/>
    <property type="match status" value="1"/>
</dbReference>
<organism evidence="5 6">
    <name type="scientific">Clostridium rhizosphaerae</name>
    <dbReference type="NCBI Taxonomy" id="2803861"/>
    <lineage>
        <taxon>Bacteria</taxon>
        <taxon>Bacillati</taxon>
        <taxon>Bacillota</taxon>
        <taxon>Clostridia</taxon>
        <taxon>Eubacteriales</taxon>
        <taxon>Clostridiaceae</taxon>
        <taxon>Clostridium</taxon>
    </lineage>
</organism>
<dbReference type="InterPro" id="IPR028082">
    <property type="entry name" value="Peripla_BP_I"/>
</dbReference>
<keyword evidence="3" id="KW-0804">Transcription</keyword>
<dbReference type="PANTHER" id="PTHR30146:SF149">
    <property type="entry name" value="HTH-TYPE TRANSCRIPTIONAL REGULATOR EBGR"/>
    <property type="match status" value="1"/>
</dbReference>
<dbReference type="Pfam" id="PF13377">
    <property type="entry name" value="Peripla_BP_3"/>
    <property type="match status" value="1"/>
</dbReference>
<dbReference type="RefSeq" id="WP_202749847.1">
    <property type="nucleotide sequence ID" value="NZ_JAESWC010000009.1"/>
</dbReference>
<keyword evidence="1" id="KW-0805">Transcription regulation</keyword>
<dbReference type="Gene3D" id="3.40.50.2300">
    <property type="match status" value="2"/>
</dbReference>
<dbReference type="InterPro" id="IPR046335">
    <property type="entry name" value="LacI/GalR-like_sensor"/>
</dbReference>
<dbReference type="Pfam" id="PF00356">
    <property type="entry name" value="LacI"/>
    <property type="match status" value="1"/>
</dbReference>
<dbReference type="CDD" id="cd01392">
    <property type="entry name" value="HTH_LacI"/>
    <property type="match status" value="1"/>
</dbReference>
<dbReference type="PROSITE" id="PS00356">
    <property type="entry name" value="HTH_LACI_1"/>
    <property type="match status" value="1"/>
</dbReference>
<comment type="caution">
    <text evidence="5">The sequence shown here is derived from an EMBL/GenBank/DDBJ whole genome shotgun (WGS) entry which is preliminary data.</text>
</comment>
<accession>A0ABS1TCL3</accession>
<evidence type="ECO:0000256" key="2">
    <source>
        <dbReference type="ARBA" id="ARBA00023125"/>
    </source>
</evidence>
<keyword evidence="6" id="KW-1185">Reference proteome</keyword>
<evidence type="ECO:0000313" key="6">
    <source>
        <dbReference type="Proteomes" id="UP000632377"/>
    </source>
</evidence>
<name>A0ABS1TCL3_9CLOT</name>
<gene>
    <name evidence="5" type="ORF">JK636_15180</name>
</gene>
<protein>
    <submittedName>
        <fullName evidence="5">LacI family DNA-binding transcriptional regulator</fullName>
    </submittedName>
</protein>